<dbReference type="Pfam" id="PF04632">
    <property type="entry name" value="FUSC"/>
    <property type="match status" value="1"/>
</dbReference>
<dbReference type="EMBL" id="QJJK01000009">
    <property type="protein sequence ID" value="PXW55645.1"/>
    <property type="molecule type" value="Genomic_DNA"/>
</dbReference>
<dbReference type="AlphaFoldDB" id="A0A2V3U009"/>
<feature type="transmembrane region" description="Helical" evidence="5">
    <location>
        <begin position="64"/>
        <end position="87"/>
    </location>
</feature>
<evidence type="ECO:0000256" key="3">
    <source>
        <dbReference type="ARBA" id="ARBA00022989"/>
    </source>
</evidence>
<dbReference type="PANTHER" id="PTHR47804">
    <property type="entry name" value="60S RIBOSOMAL PROTEIN L19"/>
    <property type="match status" value="1"/>
</dbReference>
<comment type="caution">
    <text evidence="7">The sequence shown here is derived from an EMBL/GenBank/DDBJ whole genome shotgun (WGS) entry which is preliminary data.</text>
</comment>
<evidence type="ECO:0000256" key="1">
    <source>
        <dbReference type="ARBA" id="ARBA00004141"/>
    </source>
</evidence>
<feature type="transmembrane region" description="Helical" evidence="5">
    <location>
        <begin position="299"/>
        <end position="316"/>
    </location>
</feature>
<keyword evidence="4 5" id="KW-0472">Membrane</keyword>
<keyword evidence="8" id="KW-1185">Reference proteome</keyword>
<accession>A0A2V3U009</accession>
<comment type="subcellular location">
    <subcellularLocation>
        <location evidence="1">Membrane</location>
        <topology evidence="1">Multi-pass membrane protein</topology>
    </subcellularLocation>
</comment>
<feature type="transmembrane region" description="Helical" evidence="5">
    <location>
        <begin position="136"/>
        <end position="158"/>
    </location>
</feature>
<evidence type="ECO:0000259" key="6">
    <source>
        <dbReference type="Pfam" id="PF13515"/>
    </source>
</evidence>
<feature type="transmembrane region" description="Helical" evidence="5">
    <location>
        <begin position="221"/>
        <end position="238"/>
    </location>
</feature>
<dbReference type="PANTHER" id="PTHR47804:SF3">
    <property type="entry name" value="PROTEIN BRE4"/>
    <property type="match status" value="1"/>
</dbReference>
<feature type="transmembrane region" description="Helical" evidence="5">
    <location>
        <begin position="269"/>
        <end position="287"/>
    </location>
</feature>
<gene>
    <name evidence="7" type="ORF">C7450_10952</name>
</gene>
<feature type="domain" description="Integral membrane bound transporter" evidence="6">
    <location>
        <begin position="186"/>
        <end position="312"/>
    </location>
</feature>
<protein>
    <submittedName>
        <fullName evidence="7">Fusaric acid resistance family protein</fullName>
    </submittedName>
</protein>
<evidence type="ECO:0000256" key="4">
    <source>
        <dbReference type="ARBA" id="ARBA00023136"/>
    </source>
</evidence>
<keyword evidence="3 5" id="KW-1133">Transmembrane helix</keyword>
<evidence type="ECO:0000256" key="5">
    <source>
        <dbReference type="SAM" id="Phobius"/>
    </source>
</evidence>
<dbReference type="Proteomes" id="UP000248021">
    <property type="component" value="Unassembled WGS sequence"/>
</dbReference>
<feature type="transmembrane region" description="Helical" evidence="5">
    <location>
        <begin position="99"/>
        <end position="116"/>
    </location>
</feature>
<feature type="transmembrane region" description="Helical" evidence="5">
    <location>
        <begin position="196"/>
        <end position="214"/>
    </location>
</feature>
<organism evidence="7 8">
    <name type="scientific">Chelatococcus asaccharovorans</name>
    <dbReference type="NCBI Taxonomy" id="28210"/>
    <lineage>
        <taxon>Bacteria</taxon>
        <taxon>Pseudomonadati</taxon>
        <taxon>Pseudomonadota</taxon>
        <taxon>Alphaproteobacteria</taxon>
        <taxon>Hyphomicrobiales</taxon>
        <taxon>Chelatococcaceae</taxon>
        <taxon>Chelatococcus</taxon>
    </lineage>
</organism>
<evidence type="ECO:0000256" key="2">
    <source>
        <dbReference type="ARBA" id="ARBA00022692"/>
    </source>
</evidence>
<dbReference type="RefSeq" id="WP_110376442.1">
    <property type="nucleotide sequence ID" value="NZ_JAHBRY010000001.1"/>
</dbReference>
<dbReference type="GO" id="GO:0022857">
    <property type="term" value="F:transmembrane transporter activity"/>
    <property type="evidence" value="ECO:0007669"/>
    <property type="project" value="InterPro"/>
</dbReference>
<dbReference type="InterPro" id="IPR049453">
    <property type="entry name" value="Memb_transporter_dom"/>
</dbReference>
<evidence type="ECO:0000313" key="8">
    <source>
        <dbReference type="Proteomes" id="UP000248021"/>
    </source>
</evidence>
<name>A0A2V3U009_9HYPH</name>
<evidence type="ECO:0000313" key="7">
    <source>
        <dbReference type="EMBL" id="PXW55645.1"/>
    </source>
</evidence>
<dbReference type="GO" id="GO:0005886">
    <property type="term" value="C:plasma membrane"/>
    <property type="evidence" value="ECO:0007669"/>
    <property type="project" value="InterPro"/>
</dbReference>
<dbReference type="OrthoDB" id="5445822at2"/>
<feature type="transmembrane region" description="Helical" evidence="5">
    <location>
        <begin position="170"/>
        <end position="190"/>
    </location>
</feature>
<sequence>MDAITRQSLVTAAACLIATLAAIAAGLEQPFWATITAFIVSNIDTSALVTKAVLRLVGTAIGCVIGYFAAVAMEGLPFAQAAVLFLASSIGTYGRFRSRFSYAWILGAASVMLLVTSSMSDPTDLYVFAWTRFYEISIGVAVATVLAWGFSASGPISLQPAPVAVAREAALEQAVSAGIAAVVIALLWNWFDLPSLPQVIVTSLVVVSQDLGASRLRGTQRMMGCILGGCLGLIVILIDATDFLWWAAALVSGIFLASRLHLSPHRHAYVGTQIGIAFMITLVTGAGPPDSILAPVNRLSGMVAGVAVMLTVMWMMRGKLQGEAPA</sequence>
<reference evidence="7 8" key="1">
    <citation type="submission" date="2018-05" db="EMBL/GenBank/DDBJ databases">
        <title>Genomic Encyclopedia of Type Strains, Phase IV (KMG-IV): sequencing the most valuable type-strain genomes for metagenomic binning, comparative biology and taxonomic classification.</title>
        <authorList>
            <person name="Goeker M."/>
        </authorList>
    </citation>
    <scope>NUCLEOTIDE SEQUENCE [LARGE SCALE GENOMIC DNA]</scope>
    <source>
        <strain evidence="7 8">DSM 6462</strain>
    </source>
</reference>
<dbReference type="Pfam" id="PF13515">
    <property type="entry name" value="FUSC_2"/>
    <property type="match status" value="1"/>
</dbReference>
<dbReference type="InterPro" id="IPR052430">
    <property type="entry name" value="IVT-Associated"/>
</dbReference>
<keyword evidence="2 5" id="KW-0812">Transmembrane</keyword>
<dbReference type="InterPro" id="IPR006726">
    <property type="entry name" value="PHBA_efflux_AaeB/fusaric-R"/>
</dbReference>
<proteinExistence type="predicted"/>